<accession>A0A448Z8Q0</accession>
<organism evidence="2 3">
    <name type="scientific">Pseudo-nitzschia multistriata</name>
    <dbReference type="NCBI Taxonomy" id="183589"/>
    <lineage>
        <taxon>Eukaryota</taxon>
        <taxon>Sar</taxon>
        <taxon>Stramenopiles</taxon>
        <taxon>Ochrophyta</taxon>
        <taxon>Bacillariophyta</taxon>
        <taxon>Bacillariophyceae</taxon>
        <taxon>Bacillariophycidae</taxon>
        <taxon>Bacillariales</taxon>
        <taxon>Bacillariaceae</taxon>
        <taxon>Pseudo-nitzschia</taxon>
    </lineage>
</organism>
<name>A0A448Z8Q0_9STRA</name>
<feature type="compositionally biased region" description="Basic and acidic residues" evidence="1">
    <location>
        <begin position="53"/>
        <end position="73"/>
    </location>
</feature>
<gene>
    <name evidence="2" type="ORF">PSNMU_V1.4_AUG-EV-PASAV3_0051990</name>
</gene>
<keyword evidence="3" id="KW-1185">Reference proteome</keyword>
<dbReference type="OrthoDB" id="10543990at2759"/>
<protein>
    <submittedName>
        <fullName evidence="2">Uncharacterized protein</fullName>
    </submittedName>
</protein>
<feature type="region of interest" description="Disordered" evidence="1">
    <location>
        <begin position="336"/>
        <end position="355"/>
    </location>
</feature>
<dbReference type="AlphaFoldDB" id="A0A448Z8Q0"/>
<feature type="region of interest" description="Disordered" evidence="1">
    <location>
        <begin position="123"/>
        <end position="166"/>
    </location>
</feature>
<evidence type="ECO:0000313" key="2">
    <source>
        <dbReference type="EMBL" id="VEU38379.1"/>
    </source>
</evidence>
<feature type="region of interest" description="Disordered" evidence="1">
    <location>
        <begin position="1"/>
        <end position="26"/>
    </location>
</feature>
<evidence type="ECO:0000313" key="3">
    <source>
        <dbReference type="Proteomes" id="UP000291116"/>
    </source>
</evidence>
<feature type="compositionally biased region" description="Acidic residues" evidence="1">
    <location>
        <begin position="124"/>
        <end position="163"/>
    </location>
</feature>
<feature type="compositionally biased region" description="Low complexity" evidence="1">
    <location>
        <begin position="1"/>
        <end position="10"/>
    </location>
</feature>
<dbReference type="Proteomes" id="UP000291116">
    <property type="component" value="Unassembled WGS sequence"/>
</dbReference>
<proteinExistence type="predicted"/>
<feature type="compositionally biased region" description="Basic and acidic residues" evidence="1">
    <location>
        <begin position="225"/>
        <end position="236"/>
    </location>
</feature>
<dbReference type="EMBL" id="CAACVS010000166">
    <property type="protein sequence ID" value="VEU38379.1"/>
    <property type="molecule type" value="Genomic_DNA"/>
</dbReference>
<sequence>MVEPQQQQQEQEQEQEQSPPHRVQTTIEDDWNNIVALSEYDAAVAAIESTFDRFRSGNQGERDAEHGDEHGDGDGGAPPLDRDVIAEIYEAARASLLANVARVVRPVHDNDYSDYVDRYHFVLDDSDDDDNDNDDNNDDNSEEEDSDGGESEEEEQEIDEEELVDAKAWENARELRTRVRTMAARVQSVRERVLKHTEEGVSSAVSGNLIDPQVRVVFDGEPEGDGDKDNDKDKNDLTSPCASEDKENLVDNNDGTRGSIRQRRNKPNACPLRNSLEELSELLKDPKWASLPNRIQSLQETIETVQRETSEDRVMSQTETAITSRYKNTIDASERRRVFGEDSGEDGDSLLAGSASMDPMDRLALFGQIFS</sequence>
<feature type="region of interest" description="Disordered" evidence="1">
    <location>
        <begin position="212"/>
        <end position="271"/>
    </location>
</feature>
<reference evidence="2 3" key="1">
    <citation type="submission" date="2019-01" db="EMBL/GenBank/DDBJ databases">
        <authorList>
            <person name="Ferrante I. M."/>
        </authorList>
    </citation>
    <scope>NUCLEOTIDE SEQUENCE [LARGE SCALE GENOMIC DNA]</scope>
    <source>
        <strain evidence="2 3">B856</strain>
    </source>
</reference>
<evidence type="ECO:0000256" key="1">
    <source>
        <dbReference type="SAM" id="MobiDB-lite"/>
    </source>
</evidence>
<feature type="region of interest" description="Disordered" evidence="1">
    <location>
        <begin position="53"/>
        <end position="81"/>
    </location>
</feature>